<dbReference type="AlphaFoldDB" id="A0A2I0U0E1"/>
<reference evidence="2" key="2">
    <citation type="submission" date="2017-12" db="EMBL/GenBank/DDBJ databases">
        <title>Genome sequence of the Bar-tailed Godwit (Limosa lapponica baueri).</title>
        <authorList>
            <person name="Lima N.C.B."/>
            <person name="Parody-Merino A.M."/>
            <person name="Battley P.F."/>
            <person name="Fidler A.E."/>
            <person name="Prosdocimi F."/>
        </authorList>
    </citation>
    <scope>NUCLEOTIDE SEQUENCE [LARGE SCALE GENOMIC DNA]</scope>
</reference>
<evidence type="ECO:0000313" key="2">
    <source>
        <dbReference type="Proteomes" id="UP000233556"/>
    </source>
</evidence>
<keyword evidence="2" id="KW-1185">Reference proteome</keyword>
<accession>A0A2I0U0E1</accession>
<evidence type="ECO:0000313" key="1">
    <source>
        <dbReference type="EMBL" id="PKU39485.1"/>
    </source>
</evidence>
<dbReference type="EMBL" id="KZ506475">
    <property type="protein sequence ID" value="PKU39485.1"/>
    <property type="molecule type" value="Genomic_DNA"/>
</dbReference>
<proteinExistence type="predicted"/>
<dbReference type="Proteomes" id="UP000233556">
    <property type="component" value="Unassembled WGS sequence"/>
</dbReference>
<protein>
    <submittedName>
        <fullName evidence="1">Uncharacterized protein</fullName>
    </submittedName>
</protein>
<name>A0A2I0U0E1_LIMLA</name>
<reference evidence="2" key="1">
    <citation type="submission" date="2017-11" db="EMBL/GenBank/DDBJ databases">
        <authorList>
            <person name="Lima N.C."/>
            <person name="Parody-Merino A.M."/>
            <person name="Battley P.F."/>
            <person name="Fidler A.E."/>
            <person name="Prosdocimi F."/>
        </authorList>
    </citation>
    <scope>NUCLEOTIDE SEQUENCE [LARGE SCALE GENOMIC DNA]</scope>
</reference>
<sequence>MRFNKAKHRVLHLGWGNPQYQYRLGHEGIESSPAEKDLGVLVDEKMDMSLQHGLEGQKANSILGYIKSSCPLLCSVRPHLEYCIQLWGRQHKKDMDLFVQLQRRATKMIRELEHLS</sequence>
<dbReference type="PANTHER" id="PTHR33332">
    <property type="entry name" value="REVERSE TRANSCRIPTASE DOMAIN-CONTAINING PROTEIN"/>
    <property type="match status" value="1"/>
</dbReference>
<organism evidence="1 2">
    <name type="scientific">Limosa lapponica baueri</name>
    <dbReference type="NCBI Taxonomy" id="1758121"/>
    <lineage>
        <taxon>Eukaryota</taxon>
        <taxon>Metazoa</taxon>
        <taxon>Chordata</taxon>
        <taxon>Craniata</taxon>
        <taxon>Vertebrata</taxon>
        <taxon>Euteleostomi</taxon>
        <taxon>Archelosauria</taxon>
        <taxon>Archosauria</taxon>
        <taxon>Dinosauria</taxon>
        <taxon>Saurischia</taxon>
        <taxon>Theropoda</taxon>
        <taxon>Coelurosauria</taxon>
        <taxon>Aves</taxon>
        <taxon>Neognathae</taxon>
        <taxon>Neoaves</taxon>
        <taxon>Charadriiformes</taxon>
        <taxon>Scolopacidae</taxon>
        <taxon>Limosa</taxon>
    </lineage>
</organism>
<gene>
    <name evidence="1" type="ORF">llap_10217</name>
</gene>